<keyword evidence="2" id="KW-1185">Reference proteome</keyword>
<protein>
    <submittedName>
        <fullName evidence="1">Uncharacterized protein</fullName>
    </submittedName>
</protein>
<evidence type="ECO:0000313" key="1">
    <source>
        <dbReference type="EMBL" id="KAH9527363.1"/>
    </source>
</evidence>
<reference evidence="1" key="1">
    <citation type="submission" date="2013-05" db="EMBL/GenBank/DDBJ databases">
        <authorList>
            <person name="Yim A.K.Y."/>
            <person name="Chan T.F."/>
            <person name="Ji K.M."/>
            <person name="Liu X.Y."/>
            <person name="Zhou J.W."/>
            <person name="Li R.Q."/>
            <person name="Yang K.Y."/>
            <person name="Li J."/>
            <person name="Li M."/>
            <person name="Law P.T.W."/>
            <person name="Wu Y.L."/>
            <person name="Cai Z.L."/>
            <person name="Qin H."/>
            <person name="Bao Y."/>
            <person name="Leung R.K.K."/>
            <person name="Ng P.K.S."/>
            <person name="Zou J."/>
            <person name="Zhong X.J."/>
            <person name="Ran P.X."/>
            <person name="Zhong N.S."/>
            <person name="Liu Z.G."/>
            <person name="Tsui S.K.W."/>
        </authorList>
    </citation>
    <scope>NUCLEOTIDE SEQUENCE</scope>
    <source>
        <strain evidence="1">Derf</strain>
        <tissue evidence="1">Whole organism</tissue>
    </source>
</reference>
<evidence type="ECO:0000313" key="2">
    <source>
        <dbReference type="Proteomes" id="UP000790347"/>
    </source>
</evidence>
<dbReference type="Proteomes" id="UP000790347">
    <property type="component" value="Unassembled WGS sequence"/>
</dbReference>
<comment type="caution">
    <text evidence="1">The sequence shown here is derived from an EMBL/GenBank/DDBJ whole genome shotgun (WGS) entry which is preliminary data.</text>
</comment>
<dbReference type="AlphaFoldDB" id="A0A922L9K7"/>
<sequence length="71" mass="8449">MKLSYSIQSKLRELAINLFVAGYKKKFQEFFSFTSPSLSMVIIGHHKENRVITQQCNKTIATREYYHYLDR</sequence>
<dbReference type="EMBL" id="ASGP02000001">
    <property type="protein sequence ID" value="KAH9527363.1"/>
    <property type="molecule type" value="Genomic_DNA"/>
</dbReference>
<reference evidence="1" key="2">
    <citation type="journal article" date="2022" name="Res Sq">
        <title>Comparative Genomics Reveals Insights into the Divergent Evolution of Astigmatic Mites and Household Pest Adaptations.</title>
        <authorList>
            <person name="Xiong Q."/>
            <person name="Wan A.T.-Y."/>
            <person name="Liu X.-Y."/>
            <person name="Fung C.S.-H."/>
            <person name="Xiao X."/>
            <person name="Malainual N."/>
            <person name="Hou J."/>
            <person name="Wang L."/>
            <person name="Wang M."/>
            <person name="Yang K."/>
            <person name="Cui Y."/>
            <person name="Leung E."/>
            <person name="Nong W."/>
            <person name="Shin S.-K."/>
            <person name="Au S."/>
            <person name="Jeong K.Y."/>
            <person name="Chew F.T."/>
            <person name="Hui J."/>
            <person name="Leung T.F."/>
            <person name="Tungtrongchitr A."/>
            <person name="Zhong N."/>
            <person name="Liu Z."/>
            <person name="Tsui S."/>
        </authorList>
    </citation>
    <scope>NUCLEOTIDE SEQUENCE</scope>
    <source>
        <strain evidence="1">Derf</strain>
        <tissue evidence="1">Whole organism</tissue>
    </source>
</reference>
<name>A0A922L9K7_DERFA</name>
<proteinExistence type="predicted"/>
<accession>A0A922L9K7</accession>
<organism evidence="1 2">
    <name type="scientific">Dermatophagoides farinae</name>
    <name type="common">American house dust mite</name>
    <dbReference type="NCBI Taxonomy" id="6954"/>
    <lineage>
        <taxon>Eukaryota</taxon>
        <taxon>Metazoa</taxon>
        <taxon>Ecdysozoa</taxon>
        <taxon>Arthropoda</taxon>
        <taxon>Chelicerata</taxon>
        <taxon>Arachnida</taxon>
        <taxon>Acari</taxon>
        <taxon>Acariformes</taxon>
        <taxon>Sarcoptiformes</taxon>
        <taxon>Astigmata</taxon>
        <taxon>Psoroptidia</taxon>
        <taxon>Analgoidea</taxon>
        <taxon>Pyroglyphidae</taxon>
        <taxon>Dermatophagoidinae</taxon>
        <taxon>Dermatophagoides</taxon>
    </lineage>
</organism>
<gene>
    <name evidence="1" type="ORF">DERF_001383</name>
</gene>